<dbReference type="InterPro" id="IPR004385">
    <property type="entry name" value="NDP_pyrophosphatase"/>
</dbReference>
<evidence type="ECO:0000256" key="9">
    <source>
        <dbReference type="ARBA" id="ARBA00066480"/>
    </source>
</evidence>
<dbReference type="GO" id="GO:0008768">
    <property type="term" value="F:UDP-sugar diphosphatase activity"/>
    <property type="evidence" value="ECO:0007669"/>
    <property type="project" value="UniProtKB-EC"/>
</dbReference>
<organism evidence="13 14">
    <name type="scientific">Oopsacas minuta</name>
    <dbReference type="NCBI Taxonomy" id="111878"/>
    <lineage>
        <taxon>Eukaryota</taxon>
        <taxon>Metazoa</taxon>
        <taxon>Porifera</taxon>
        <taxon>Hexactinellida</taxon>
        <taxon>Hexasterophora</taxon>
        <taxon>Lyssacinosida</taxon>
        <taxon>Leucopsacidae</taxon>
        <taxon>Oopsacas</taxon>
    </lineage>
</organism>
<evidence type="ECO:0000313" key="13">
    <source>
        <dbReference type="EMBL" id="KAI6659250.1"/>
    </source>
</evidence>
<evidence type="ECO:0000256" key="7">
    <source>
        <dbReference type="ARBA" id="ARBA00051086"/>
    </source>
</evidence>
<keyword evidence="6" id="KW-0460">Magnesium</keyword>
<feature type="domain" description="Nudix hydrolase" evidence="12">
    <location>
        <begin position="48"/>
        <end position="219"/>
    </location>
</feature>
<protein>
    <recommendedName>
        <fullName evidence="10">Uridine diphosphate glucose pyrophosphatase NUDT14</fullName>
        <ecNumber evidence="9">3.6.1.45</ecNumber>
    </recommendedName>
    <alternativeName>
        <fullName evidence="11">Nucleoside diphosphate-linked moiety X motif 14</fullName>
    </alternativeName>
</protein>
<dbReference type="GO" id="GO:0005737">
    <property type="term" value="C:cytoplasm"/>
    <property type="evidence" value="ECO:0007669"/>
    <property type="project" value="UniProtKB-SubCell"/>
</dbReference>
<accession>A0AAV7KEA4</accession>
<name>A0AAV7KEA4_9METZ</name>
<evidence type="ECO:0000256" key="4">
    <source>
        <dbReference type="ARBA" id="ARBA00022490"/>
    </source>
</evidence>
<comment type="subcellular location">
    <subcellularLocation>
        <location evidence="2">Cytoplasm</location>
    </subcellularLocation>
</comment>
<dbReference type="InterPro" id="IPR015797">
    <property type="entry name" value="NUDIX_hydrolase-like_dom_sf"/>
</dbReference>
<dbReference type="EC" id="3.6.1.45" evidence="9"/>
<evidence type="ECO:0000256" key="10">
    <source>
        <dbReference type="ARBA" id="ARBA00071467"/>
    </source>
</evidence>
<dbReference type="SUPFAM" id="SSF55811">
    <property type="entry name" value="Nudix"/>
    <property type="match status" value="1"/>
</dbReference>
<comment type="function">
    <text evidence="8">Hydrolyzes UDP-glucose to glucose 1-phosphate and UMP and ADP-ribose to ribose 5-phosphate and AMP. The physiological substrate is probably UDP-glucose. Poor activity on other substrates such as ADP-glucose, CDP-glucose, GDP-glucose and GDP-mannose.</text>
</comment>
<evidence type="ECO:0000256" key="3">
    <source>
        <dbReference type="ARBA" id="ARBA00011738"/>
    </source>
</evidence>
<gene>
    <name evidence="13" type="ORF">LOD99_14923</name>
</gene>
<keyword evidence="5" id="KW-0378">Hydrolase</keyword>
<dbReference type="Proteomes" id="UP001165289">
    <property type="component" value="Unassembled WGS sequence"/>
</dbReference>
<dbReference type="GO" id="GO:0019693">
    <property type="term" value="P:ribose phosphate metabolic process"/>
    <property type="evidence" value="ECO:0007669"/>
    <property type="project" value="TreeGrafter"/>
</dbReference>
<evidence type="ECO:0000256" key="6">
    <source>
        <dbReference type="ARBA" id="ARBA00022842"/>
    </source>
</evidence>
<keyword evidence="14" id="KW-1185">Reference proteome</keyword>
<dbReference type="GO" id="GO:0046872">
    <property type="term" value="F:metal ion binding"/>
    <property type="evidence" value="ECO:0007669"/>
    <property type="project" value="InterPro"/>
</dbReference>
<dbReference type="InterPro" id="IPR000086">
    <property type="entry name" value="NUDIX_hydrolase_dom"/>
</dbReference>
<dbReference type="PROSITE" id="PS51462">
    <property type="entry name" value="NUDIX"/>
    <property type="match status" value="1"/>
</dbReference>
<proteinExistence type="predicted"/>
<evidence type="ECO:0000256" key="11">
    <source>
        <dbReference type="ARBA" id="ARBA00080475"/>
    </source>
</evidence>
<comment type="caution">
    <text evidence="13">The sequence shown here is derived from an EMBL/GenBank/DDBJ whole genome shotgun (WGS) entry which is preliminary data.</text>
</comment>
<comment type="catalytic activity">
    <reaction evidence="7">
        <text>UDP-sugar + H2O = UMP + alpha-D-aldose 1-phosphate.</text>
        <dbReference type="EC" id="3.6.1.45"/>
    </reaction>
</comment>
<dbReference type="PANTHER" id="PTHR11839">
    <property type="entry name" value="UDP/ADP-SUGAR PYROPHOSPHATASE"/>
    <property type="match status" value="1"/>
</dbReference>
<dbReference type="AlphaFoldDB" id="A0AAV7KEA4"/>
<dbReference type="NCBIfam" id="TIGR00052">
    <property type="entry name" value="nudix-type nucleoside diphosphatase, YffH/AdpP family"/>
    <property type="match status" value="1"/>
</dbReference>
<reference evidence="13 14" key="1">
    <citation type="journal article" date="2023" name="BMC Biol.">
        <title>The compact genome of the sponge Oopsacas minuta (Hexactinellida) is lacking key metazoan core genes.</title>
        <authorList>
            <person name="Santini S."/>
            <person name="Schenkelaars Q."/>
            <person name="Jourda C."/>
            <person name="Duchesne M."/>
            <person name="Belahbib H."/>
            <person name="Rocher C."/>
            <person name="Selva M."/>
            <person name="Riesgo A."/>
            <person name="Vervoort M."/>
            <person name="Leys S.P."/>
            <person name="Kodjabachian L."/>
            <person name="Le Bivic A."/>
            <person name="Borchiellini C."/>
            <person name="Claverie J.M."/>
            <person name="Renard E."/>
        </authorList>
    </citation>
    <scope>NUCLEOTIDE SEQUENCE [LARGE SCALE GENOMIC DNA]</scope>
    <source>
        <strain evidence="13">SPO-2</strain>
    </source>
</reference>
<keyword evidence="4" id="KW-0963">Cytoplasm</keyword>
<evidence type="ECO:0000256" key="1">
    <source>
        <dbReference type="ARBA" id="ARBA00001946"/>
    </source>
</evidence>
<evidence type="ECO:0000256" key="2">
    <source>
        <dbReference type="ARBA" id="ARBA00004496"/>
    </source>
</evidence>
<comment type="cofactor">
    <cofactor evidence="1">
        <name>Mg(2+)</name>
        <dbReference type="ChEBI" id="CHEBI:18420"/>
    </cofactor>
</comment>
<evidence type="ECO:0000313" key="14">
    <source>
        <dbReference type="Proteomes" id="UP001165289"/>
    </source>
</evidence>
<dbReference type="Gene3D" id="3.90.79.10">
    <property type="entry name" value="Nucleoside Triphosphate Pyrophosphohydrolase"/>
    <property type="match status" value="1"/>
</dbReference>
<dbReference type="PANTHER" id="PTHR11839:SF15">
    <property type="entry name" value="URIDINE DIPHOSPHATE GLUCOSE PYROPHOSPHATASE NUDT14"/>
    <property type="match status" value="1"/>
</dbReference>
<comment type="subunit">
    <text evidence="3">Homodimer.</text>
</comment>
<dbReference type="CDD" id="cd18887">
    <property type="entry name" value="NUDIX_UGPPase_Nudt14"/>
    <property type="match status" value="1"/>
</dbReference>
<evidence type="ECO:0000259" key="12">
    <source>
        <dbReference type="PROSITE" id="PS51462"/>
    </source>
</evidence>
<evidence type="ECO:0000256" key="5">
    <source>
        <dbReference type="ARBA" id="ARBA00022801"/>
    </source>
</evidence>
<sequence>MADNAANLGEGLRIGEVSFTPIQSSPYIAPYRMKFIQNDKKRVWDCVKAHDSLSILLFNTSTKELVIVKQFRPAVYARKLFDKLEKEGTMDLSKLSELTEIKQDSLCNSREGITYEVCAGLVDKNKPLEEIAQSEAWEECGYRVPLENIKKFNSYLSSLGLSATKHTMFYAEVTNEMRVGTGGGLTTEQEEIEVLHLSLGAARHLLWDETRFKSCGLCLAITWFLTTQDMKLYD</sequence>
<dbReference type="EMBL" id="JAKMXF010000066">
    <property type="protein sequence ID" value="KAI6659250.1"/>
    <property type="molecule type" value="Genomic_DNA"/>
</dbReference>
<dbReference type="GO" id="GO:0006753">
    <property type="term" value="P:nucleoside phosphate metabolic process"/>
    <property type="evidence" value="ECO:0007669"/>
    <property type="project" value="TreeGrafter"/>
</dbReference>
<evidence type="ECO:0000256" key="8">
    <source>
        <dbReference type="ARBA" id="ARBA00054674"/>
    </source>
</evidence>
<dbReference type="FunFam" id="3.90.79.10:FF:000035">
    <property type="entry name" value="Uridine diphosphate glucose pyrophosphatase"/>
    <property type="match status" value="1"/>
</dbReference>